<protein>
    <submittedName>
        <fullName evidence="1">Uncharacterized protein</fullName>
    </submittedName>
</protein>
<dbReference type="Proteomes" id="UP000009027">
    <property type="component" value="Unassembled WGS sequence"/>
</dbReference>
<evidence type="ECO:0000313" key="2">
    <source>
        <dbReference type="Proteomes" id="UP000009027"/>
    </source>
</evidence>
<dbReference type="EMBL" id="CAEX01008247">
    <property type="protein sequence ID" value="CCD21779.1"/>
    <property type="molecule type" value="Genomic_DNA"/>
</dbReference>
<proteinExistence type="predicted"/>
<gene>
    <name evidence="1" type="ORF">TvY486_0005160</name>
</gene>
<name>F9WW12_TRYVY</name>
<keyword evidence="2" id="KW-1185">Reference proteome</keyword>
<evidence type="ECO:0000313" key="1">
    <source>
        <dbReference type="EMBL" id="CCD21779.1"/>
    </source>
</evidence>
<dbReference type="AlphaFoldDB" id="F9WW12"/>
<organism evidence="1 2">
    <name type="scientific">Trypanosoma vivax (strain Y486)</name>
    <dbReference type="NCBI Taxonomy" id="1055687"/>
    <lineage>
        <taxon>Eukaryota</taxon>
        <taxon>Discoba</taxon>
        <taxon>Euglenozoa</taxon>
        <taxon>Kinetoplastea</taxon>
        <taxon>Metakinetoplastina</taxon>
        <taxon>Trypanosomatida</taxon>
        <taxon>Trypanosomatidae</taxon>
        <taxon>Trypanosoma</taxon>
        <taxon>Duttonella</taxon>
    </lineage>
</organism>
<accession>F9WW12</accession>
<dbReference type="VEuPathDB" id="TriTrypDB:TvY486_0005160"/>
<reference evidence="1 2" key="1">
    <citation type="journal article" date="2012" name="Proc. Natl. Acad. Sci. U.S.A.">
        <title>Antigenic diversity is generated by distinct evolutionary mechanisms in African trypanosome species.</title>
        <authorList>
            <person name="Jackson A.P."/>
            <person name="Berry A."/>
            <person name="Aslett M."/>
            <person name="Allison H.C."/>
            <person name="Burton P."/>
            <person name="Vavrova-Anderson J."/>
            <person name="Brown R."/>
            <person name="Browne H."/>
            <person name="Corton N."/>
            <person name="Hauser H."/>
            <person name="Gamble J."/>
            <person name="Gilderthorp R."/>
            <person name="Marcello L."/>
            <person name="McQuillan J."/>
            <person name="Otto T.D."/>
            <person name="Quail M.A."/>
            <person name="Sanders M.J."/>
            <person name="van Tonder A."/>
            <person name="Ginger M.L."/>
            <person name="Field M.C."/>
            <person name="Barry J.D."/>
            <person name="Hertz-Fowler C."/>
            <person name="Berriman M."/>
        </authorList>
    </citation>
    <scope>NUCLEOTIDE SEQUENCE</scope>
    <source>
        <strain evidence="1 2">Y486</strain>
    </source>
</reference>
<sequence>MQTSIYANVVFVRLDVGALKEADELLSVIESRAGILHSNTVIIRRIVGDDDVDANAPPRLESEALVATKNTVVEVLGSVVAELCAGVTGLHLLHHDATLLSYRATVMESDISMETTRVEVMLQDADGALEMPQETVDVFANANGKLRILGKQLRRADALYNKVTNEIALAIKGVVPKHNAVCNPLEKFVRNIIANATGYSTLDVCNVRYPSRFAQSLRDTRCERALLDDPSSVVSFSQLVLKVHATVAKMHATIRRLNNAAVEARTDVEEAVRRAHGTSERLSRTAL</sequence>